<dbReference type="OrthoDB" id="1911748at2759"/>
<gene>
    <name evidence="9" type="ORF">CEUSTIGMA_g7498.t1</name>
</gene>
<dbReference type="PROSITE" id="PS50206">
    <property type="entry name" value="RHODANESE_3"/>
    <property type="match status" value="1"/>
</dbReference>
<dbReference type="InterPro" id="IPR000297">
    <property type="entry name" value="PPIase_PpiC"/>
</dbReference>
<keyword evidence="5 6" id="KW-0413">Isomerase</keyword>
<dbReference type="EC" id="5.2.1.8" evidence="6"/>
<comment type="subcellular location">
    <subcellularLocation>
        <location evidence="1">Cytoplasm</location>
    </subcellularLocation>
</comment>
<proteinExistence type="inferred from homology"/>
<reference evidence="9 10" key="1">
    <citation type="submission" date="2017-08" db="EMBL/GenBank/DDBJ databases">
        <title>Acidophilic green algal genome provides insights into adaptation to an acidic environment.</title>
        <authorList>
            <person name="Hirooka S."/>
            <person name="Hirose Y."/>
            <person name="Kanesaki Y."/>
            <person name="Higuchi S."/>
            <person name="Fujiwara T."/>
            <person name="Onuma R."/>
            <person name="Era A."/>
            <person name="Ohbayashi R."/>
            <person name="Uzuka A."/>
            <person name="Nozaki H."/>
            <person name="Yoshikawa H."/>
            <person name="Miyagishima S.Y."/>
        </authorList>
    </citation>
    <scope>NUCLEOTIDE SEQUENCE [LARGE SCALE GENOMIC DNA]</scope>
    <source>
        <strain evidence="9 10">NIES-2499</strain>
    </source>
</reference>
<evidence type="ECO:0000256" key="3">
    <source>
        <dbReference type="ARBA" id="ARBA00022490"/>
    </source>
</evidence>
<evidence type="ECO:0000259" key="8">
    <source>
        <dbReference type="PROSITE" id="PS50206"/>
    </source>
</evidence>
<dbReference type="InterPro" id="IPR052204">
    <property type="entry name" value="PpiC/parvulin_rotamase"/>
</dbReference>
<dbReference type="GO" id="GO:0003755">
    <property type="term" value="F:peptidyl-prolyl cis-trans isomerase activity"/>
    <property type="evidence" value="ECO:0007669"/>
    <property type="project" value="UniProtKB-UniRule"/>
</dbReference>
<comment type="similarity">
    <text evidence="2">Belongs to the PpiC/parvulin rotamase family.</text>
</comment>
<feature type="domain" description="Rhodanese" evidence="8">
    <location>
        <begin position="148"/>
        <end position="241"/>
    </location>
</feature>
<evidence type="ECO:0000256" key="5">
    <source>
        <dbReference type="PROSITE-ProRule" id="PRU00278"/>
    </source>
</evidence>
<dbReference type="Gene3D" id="3.10.50.40">
    <property type="match status" value="1"/>
</dbReference>
<dbReference type="Pfam" id="PF00581">
    <property type="entry name" value="Rhodanese"/>
    <property type="match status" value="1"/>
</dbReference>
<dbReference type="SUPFAM" id="SSF52821">
    <property type="entry name" value="Rhodanese/Cell cycle control phosphatase"/>
    <property type="match status" value="1"/>
</dbReference>
<dbReference type="Pfam" id="PF13616">
    <property type="entry name" value="Rotamase_3"/>
    <property type="match status" value="1"/>
</dbReference>
<comment type="caution">
    <text evidence="9">The sequence shown here is derived from an EMBL/GenBank/DDBJ whole genome shotgun (WGS) entry which is preliminary data.</text>
</comment>
<comment type="function">
    <text evidence="4">PPIases accelerate the folding of proteins. It prefers amino acid residues with hydrophobic side chains like leucine and phenylalanine in the P1 position of the peptides substrates.</text>
</comment>
<comment type="catalytic activity">
    <reaction evidence="6">
        <text>[protein]-peptidylproline (omega=180) = [protein]-peptidylproline (omega=0)</text>
        <dbReference type="Rhea" id="RHEA:16237"/>
        <dbReference type="Rhea" id="RHEA-COMP:10747"/>
        <dbReference type="Rhea" id="RHEA-COMP:10748"/>
        <dbReference type="ChEBI" id="CHEBI:83833"/>
        <dbReference type="ChEBI" id="CHEBI:83834"/>
        <dbReference type="EC" id="5.2.1.8"/>
    </reaction>
</comment>
<dbReference type="EMBL" id="BEGY01000048">
    <property type="protein sequence ID" value="GAX80059.1"/>
    <property type="molecule type" value="Genomic_DNA"/>
</dbReference>
<keyword evidence="10" id="KW-1185">Reference proteome</keyword>
<dbReference type="InterPro" id="IPR023058">
    <property type="entry name" value="PPIase_PpiC_CS"/>
</dbReference>
<dbReference type="PROSITE" id="PS50198">
    <property type="entry name" value="PPIC_PPIASE_2"/>
    <property type="match status" value="1"/>
</dbReference>
<dbReference type="STRING" id="1157962.A0A250XAZ5"/>
<protein>
    <recommendedName>
        <fullName evidence="6">Peptidyl-prolyl cis-trans isomerase</fullName>
        <ecNumber evidence="6">5.2.1.8</ecNumber>
    </recommendedName>
</protein>
<dbReference type="Gene3D" id="3.40.250.10">
    <property type="entry name" value="Rhodanese-like domain"/>
    <property type="match status" value="1"/>
</dbReference>
<dbReference type="SMART" id="SM00450">
    <property type="entry name" value="RHOD"/>
    <property type="match status" value="1"/>
</dbReference>
<organism evidence="9 10">
    <name type="scientific">Chlamydomonas eustigma</name>
    <dbReference type="NCBI Taxonomy" id="1157962"/>
    <lineage>
        <taxon>Eukaryota</taxon>
        <taxon>Viridiplantae</taxon>
        <taxon>Chlorophyta</taxon>
        <taxon>core chlorophytes</taxon>
        <taxon>Chlorophyceae</taxon>
        <taxon>CS clade</taxon>
        <taxon>Chlamydomonadales</taxon>
        <taxon>Chlamydomonadaceae</taxon>
        <taxon>Chlamydomonas</taxon>
    </lineage>
</organism>
<evidence type="ECO:0000256" key="2">
    <source>
        <dbReference type="ARBA" id="ARBA00007656"/>
    </source>
</evidence>
<sequence length="243" mass="27329">MQFIGILRNSCFRGARNFSKSVRCIAISSASQQLLVSHVLLKDKIKGAEIINELEKQLDSGVAFSELAQEYSECSTSGKRGGQLGWLQRGSYFPEFEEAAFKAEVGRPVRALTPVGLHLILVQESREVSEVQQMEPSALLEMLSNPALREDVQFIDVREEWEAEQSRLPYFKLYPLSTFEQWKITISSKLDFKKETVVLCHHGVRSMQMSNFLVSEAGFSDVKNVTGGIHAYSIQADSTVPQY</sequence>
<evidence type="ECO:0000256" key="4">
    <source>
        <dbReference type="ARBA" id="ARBA00046231"/>
    </source>
</evidence>
<keyword evidence="3" id="KW-0963">Cytoplasm</keyword>
<dbReference type="InterPro" id="IPR001763">
    <property type="entry name" value="Rhodanese-like_dom"/>
</dbReference>
<feature type="domain" description="PpiC" evidence="7">
    <location>
        <begin position="31"/>
        <end position="124"/>
    </location>
</feature>
<dbReference type="InterPro" id="IPR036873">
    <property type="entry name" value="Rhodanese-like_dom_sf"/>
</dbReference>
<evidence type="ECO:0000256" key="1">
    <source>
        <dbReference type="ARBA" id="ARBA00004496"/>
    </source>
</evidence>
<dbReference type="AlphaFoldDB" id="A0A250XAZ5"/>
<dbReference type="PANTHER" id="PTHR43629:SF2">
    <property type="entry name" value="RHODANESE-LIKE_PPIC DOMAIN-CONTAINING PROTEIN 12, CHLOROPLASTIC"/>
    <property type="match status" value="1"/>
</dbReference>
<evidence type="ECO:0000259" key="7">
    <source>
        <dbReference type="PROSITE" id="PS50198"/>
    </source>
</evidence>
<evidence type="ECO:0000313" key="10">
    <source>
        <dbReference type="Proteomes" id="UP000232323"/>
    </source>
</evidence>
<name>A0A250XAZ5_9CHLO</name>
<keyword evidence="5 6" id="KW-0697">Rotamase</keyword>
<dbReference type="PROSITE" id="PS01096">
    <property type="entry name" value="PPIC_PPIASE_1"/>
    <property type="match status" value="1"/>
</dbReference>
<evidence type="ECO:0000256" key="6">
    <source>
        <dbReference type="RuleBase" id="RU363014"/>
    </source>
</evidence>
<dbReference type="PANTHER" id="PTHR43629">
    <property type="entry name" value="PEPTIDYL-PROLYL CIS-TRANS ISOMERASE"/>
    <property type="match status" value="1"/>
</dbReference>
<dbReference type="GO" id="GO:0005737">
    <property type="term" value="C:cytoplasm"/>
    <property type="evidence" value="ECO:0007669"/>
    <property type="project" value="UniProtKB-SubCell"/>
</dbReference>
<dbReference type="Proteomes" id="UP000232323">
    <property type="component" value="Unassembled WGS sequence"/>
</dbReference>
<dbReference type="SUPFAM" id="SSF54534">
    <property type="entry name" value="FKBP-like"/>
    <property type="match status" value="1"/>
</dbReference>
<dbReference type="InterPro" id="IPR046357">
    <property type="entry name" value="PPIase_dom_sf"/>
</dbReference>
<accession>A0A250XAZ5</accession>
<evidence type="ECO:0000313" key="9">
    <source>
        <dbReference type="EMBL" id="GAX80059.1"/>
    </source>
</evidence>